<dbReference type="EMBL" id="JACBKZ010000014">
    <property type="protein sequence ID" value="KAF5933876.1"/>
    <property type="molecule type" value="Genomic_DNA"/>
</dbReference>
<dbReference type="Pfam" id="PF10536">
    <property type="entry name" value="PMD"/>
    <property type="match status" value="1"/>
</dbReference>
<evidence type="ECO:0000313" key="3">
    <source>
        <dbReference type="EMBL" id="KAF5933876.1"/>
    </source>
</evidence>
<feature type="region of interest" description="Disordered" evidence="1">
    <location>
        <begin position="1"/>
        <end position="20"/>
    </location>
</feature>
<evidence type="ECO:0000259" key="2">
    <source>
        <dbReference type="Pfam" id="PF10536"/>
    </source>
</evidence>
<keyword evidence="4" id="KW-1185">Reference proteome</keyword>
<evidence type="ECO:0000313" key="4">
    <source>
        <dbReference type="Proteomes" id="UP000593564"/>
    </source>
</evidence>
<dbReference type="InterPro" id="IPR019557">
    <property type="entry name" value="AminoTfrase-like_pln_mobile"/>
</dbReference>
<evidence type="ECO:0000256" key="1">
    <source>
        <dbReference type="SAM" id="MobiDB-lite"/>
    </source>
</evidence>
<dbReference type="GO" id="GO:0010073">
    <property type="term" value="P:meristem maintenance"/>
    <property type="evidence" value="ECO:0007669"/>
    <property type="project" value="InterPro"/>
</dbReference>
<reference evidence="4" key="1">
    <citation type="journal article" date="2020" name="Nat. Commun.">
        <title>Genome assembly of wild tea tree DASZ reveals pedigree and selection history of tea varieties.</title>
        <authorList>
            <person name="Zhang W."/>
            <person name="Zhang Y."/>
            <person name="Qiu H."/>
            <person name="Guo Y."/>
            <person name="Wan H."/>
            <person name="Zhang X."/>
            <person name="Scossa F."/>
            <person name="Alseekh S."/>
            <person name="Zhang Q."/>
            <person name="Wang P."/>
            <person name="Xu L."/>
            <person name="Schmidt M.H."/>
            <person name="Jia X."/>
            <person name="Li D."/>
            <person name="Zhu A."/>
            <person name="Guo F."/>
            <person name="Chen W."/>
            <person name="Ni D."/>
            <person name="Usadel B."/>
            <person name="Fernie A.R."/>
            <person name="Wen W."/>
        </authorList>
    </citation>
    <scope>NUCLEOTIDE SEQUENCE [LARGE SCALE GENOMIC DNA]</scope>
    <source>
        <strain evidence="4">cv. G240</strain>
    </source>
</reference>
<gene>
    <name evidence="3" type="ORF">HYC85_030047</name>
</gene>
<reference evidence="3 4" key="2">
    <citation type="submission" date="2020-07" db="EMBL/GenBank/DDBJ databases">
        <title>Genome assembly of wild tea tree DASZ reveals pedigree and selection history of tea varieties.</title>
        <authorList>
            <person name="Zhang W."/>
        </authorList>
    </citation>
    <scope>NUCLEOTIDE SEQUENCE [LARGE SCALE GENOMIC DNA]</scope>
    <source>
        <strain evidence="4">cv. G240</strain>
        <tissue evidence="3">Leaf</tissue>
    </source>
</reference>
<feature type="domain" description="Aminotransferase-like plant mobile" evidence="2">
    <location>
        <begin position="122"/>
        <end position="278"/>
    </location>
</feature>
<proteinExistence type="predicted"/>
<dbReference type="PANTHER" id="PTHR46033:SF67">
    <property type="entry name" value="AMINOTRANSFERASE-LIKE, PLANT MOBILE DOMAIN FAMILY PROTEIN"/>
    <property type="match status" value="1"/>
</dbReference>
<accession>A0A7J7G3K8</accession>
<name>A0A7J7G3K8_CAMSI</name>
<protein>
    <recommendedName>
        <fullName evidence="2">Aminotransferase-like plant mobile domain-containing protein</fullName>
    </recommendedName>
</protein>
<dbReference type="InterPro" id="IPR044824">
    <property type="entry name" value="MAIN-like"/>
</dbReference>
<feature type="compositionally biased region" description="Polar residues" evidence="1">
    <location>
        <begin position="1"/>
        <end position="12"/>
    </location>
</feature>
<dbReference type="PANTHER" id="PTHR46033">
    <property type="entry name" value="PROTEIN MAIN-LIKE 2"/>
    <property type="match status" value="1"/>
</dbReference>
<dbReference type="Proteomes" id="UP000593564">
    <property type="component" value="Unassembled WGS sequence"/>
</dbReference>
<organism evidence="3 4">
    <name type="scientific">Camellia sinensis</name>
    <name type="common">Tea plant</name>
    <name type="synonym">Thea sinensis</name>
    <dbReference type="NCBI Taxonomy" id="4442"/>
    <lineage>
        <taxon>Eukaryota</taxon>
        <taxon>Viridiplantae</taxon>
        <taxon>Streptophyta</taxon>
        <taxon>Embryophyta</taxon>
        <taxon>Tracheophyta</taxon>
        <taxon>Spermatophyta</taxon>
        <taxon>Magnoliopsida</taxon>
        <taxon>eudicotyledons</taxon>
        <taxon>Gunneridae</taxon>
        <taxon>Pentapetalae</taxon>
        <taxon>asterids</taxon>
        <taxon>Ericales</taxon>
        <taxon>Theaceae</taxon>
        <taxon>Camellia</taxon>
    </lineage>
</organism>
<dbReference type="AlphaFoldDB" id="A0A7J7G3K8"/>
<sequence>MAPKKSQPSPSEENNEDLLRFPDPIRARITPLKFGAILLPSTSSVAKATLGPTIASYFPDKLAPYYPLGNGENLLLNQPGLKWTNWNVSKNPLRSWRSPDSVWQSWAKSIEGHDAEVWKHQGISKAIRLSTKNYDMDKGLIVAAACFWSQSCNSLLLNFGMISPTILDVAHLTGLPILGNPIHALLEPPKVTFTLNTDMCYTDFAKKYKGEPGSPVQDKERTVFYLLWLCEFLFCVPGYKITKEYLPLALCMQDGQLMALAPYLLATLYKALFSFVDKKISGNCGGPF</sequence>
<comment type="caution">
    <text evidence="3">The sequence shown here is derived from an EMBL/GenBank/DDBJ whole genome shotgun (WGS) entry which is preliminary data.</text>
</comment>